<evidence type="ECO:0000313" key="3">
    <source>
        <dbReference type="EMBL" id="QQE75500.1"/>
    </source>
</evidence>
<dbReference type="InterPro" id="IPR036264">
    <property type="entry name" value="Bact_exopeptidase_dim_dom"/>
</dbReference>
<feature type="binding site" evidence="1">
    <location>
        <position position="96"/>
    </location>
    <ligand>
        <name>Mn(2+)</name>
        <dbReference type="ChEBI" id="CHEBI:29035"/>
        <label>2</label>
    </ligand>
</feature>
<accession>A0A7T5EMU9</accession>
<dbReference type="AlphaFoldDB" id="A0A7T5EMU9"/>
<dbReference type="PANTHER" id="PTHR11014:SF122">
    <property type="entry name" value="AMIDOHYDROLASE AMHX"/>
    <property type="match status" value="1"/>
</dbReference>
<dbReference type="EMBL" id="CP066308">
    <property type="protein sequence ID" value="QQE75500.1"/>
    <property type="molecule type" value="Genomic_DNA"/>
</dbReference>
<dbReference type="PANTHER" id="PTHR11014">
    <property type="entry name" value="PEPTIDASE M20 FAMILY MEMBER"/>
    <property type="match status" value="1"/>
</dbReference>
<dbReference type="Pfam" id="PF07687">
    <property type="entry name" value="M20_dimer"/>
    <property type="match status" value="1"/>
</dbReference>
<evidence type="ECO:0000259" key="2">
    <source>
        <dbReference type="Pfam" id="PF07687"/>
    </source>
</evidence>
<dbReference type="GO" id="GO:0046872">
    <property type="term" value="F:metal ion binding"/>
    <property type="evidence" value="ECO:0007669"/>
    <property type="project" value="UniProtKB-KW"/>
</dbReference>
<evidence type="ECO:0000313" key="6">
    <source>
        <dbReference type="Proteomes" id="UP000677234"/>
    </source>
</evidence>
<dbReference type="Gene3D" id="3.30.70.360">
    <property type="match status" value="1"/>
</dbReference>
<keyword evidence="1" id="KW-0479">Metal-binding</keyword>
<evidence type="ECO:0000256" key="1">
    <source>
        <dbReference type="PIRSR" id="PIRSR005962-1"/>
    </source>
</evidence>
<dbReference type="Gene3D" id="3.40.630.10">
    <property type="entry name" value="Zn peptidases"/>
    <property type="match status" value="1"/>
</dbReference>
<dbReference type="Pfam" id="PF01546">
    <property type="entry name" value="Peptidase_M20"/>
    <property type="match status" value="1"/>
</dbReference>
<dbReference type="KEGG" id="bcop:JD108_06215"/>
<evidence type="ECO:0000313" key="4">
    <source>
        <dbReference type="EMBL" id="QUO42526.1"/>
    </source>
</evidence>
<dbReference type="SUPFAM" id="SSF53187">
    <property type="entry name" value="Zn-dependent exopeptidases"/>
    <property type="match status" value="1"/>
</dbReference>
<evidence type="ECO:0000313" key="5">
    <source>
        <dbReference type="Proteomes" id="UP000595847"/>
    </source>
</evidence>
<dbReference type="RefSeq" id="WP_198829025.1">
    <property type="nucleotide sequence ID" value="NZ_CP066308.1"/>
</dbReference>
<dbReference type="Proteomes" id="UP000595847">
    <property type="component" value="Chromosome"/>
</dbReference>
<dbReference type="InterPro" id="IPR011650">
    <property type="entry name" value="Peptidase_M20_dimer"/>
</dbReference>
<dbReference type="CDD" id="cd08018">
    <property type="entry name" value="M20_Acy1_amhX-like"/>
    <property type="match status" value="1"/>
</dbReference>
<dbReference type="InterPro" id="IPR017439">
    <property type="entry name" value="Amidohydrolase"/>
</dbReference>
<organism evidence="3 5">
    <name type="scientific">Brevibacillus composti</name>
    <dbReference type="NCBI Taxonomy" id="2796470"/>
    <lineage>
        <taxon>Bacteria</taxon>
        <taxon>Bacillati</taxon>
        <taxon>Bacillota</taxon>
        <taxon>Bacilli</taxon>
        <taxon>Bacillales</taxon>
        <taxon>Paenibacillaceae</taxon>
        <taxon>Brevibacillus</taxon>
    </lineage>
</organism>
<proteinExistence type="predicted"/>
<comment type="cofactor">
    <cofactor evidence="1">
        <name>Mn(2+)</name>
        <dbReference type="ChEBI" id="CHEBI:29035"/>
    </cofactor>
    <text evidence="1">The Mn(2+) ion enhances activity.</text>
</comment>
<dbReference type="InterPro" id="IPR037484">
    <property type="entry name" value="AmhX-like"/>
</dbReference>
<feature type="binding site" evidence="1">
    <location>
        <position position="351"/>
    </location>
    <ligand>
        <name>Mn(2+)</name>
        <dbReference type="ChEBI" id="CHEBI:29035"/>
        <label>2</label>
    </ligand>
</feature>
<feature type="binding site" evidence="1">
    <location>
        <position position="132"/>
    </location>
    <ligand>
        <name>Mn(2+)</name>
        <dbReference type="ChEBI" id="CHEBI:29035"/>
        <label>2</label>
    </ligand>
</feature>
<protein>
    <submittedName>
        <fullName evidence="3">M20 peptidase aminoacylase family protein</fullName>
    </submittedName>
</protein>
<reference evidence="3 5" key="1">
    <citation type="submission" date="2020-12" db="EMBL/GenBank/DDBJ databases">
        <title>strain FJAT-54423T represents a novel species of the genus Brevibacillus.</title>
        <authorList>
            <person name="Tang R."/>
        </authorList>
    </citation>
    <scope>NUCLEOTIDE SEQUENCE [LARGE SCALE GENOMIC DNA]</scope>
    <source>
        <strain evidence="3 5">FJAT-54423</strain>
    </source>
</reference>
<dbReference type="NCBIfam" id="TIGR01891">
    <property type="entry name" value="amidohydrolases"/>
    <property type="match status" value="1"/>
</dbReference>
<dbReference type="SUPFAM" id="SSF55031">
    <property type="entry name" value="Bacterial exopeptidase dimerisation domain"/>
    <property type="match status" value="1"/>
</dbReference>
<feature type="binding site" evidence="1">
    <location>
        <position position="156"/>
    </location>
    <ligand>
        <name>Mn(2+)</name>
        <dbReference type="ChEBI" id="CHEBI:29035"/>
        <label>2</label>
    </ligand>
</feature>
<dbReference type="Proteomes" id="UP000677234">
    <property type="component" value="Chromosome"/>
</dbReference>
<feature type="binding site" evidence="1">
    <location>
        <position position="98"/>
    </location>
    <ligand>
        <name>Mn(2+)</name>
        <dbReference type="ChEBI" id="CHEBI:29035"/>
        <label>2</label>
    </ligand>
</feature>
<reference evidence="4" key="2">
    <citation type="submission" date="2021-04" db="EMBL/GenBank/DDBJ databases">
        <title>Brevibacillus composti FJAT-54423, complete genome.</title>
        <authorList>
            <person name="Tang R."/>
        </authorList>
    </citation>
    <scope>NUCLEOTIDE SEQUENCE</scope>
    <source>
        <strain evidence="4">FJAT-54424</strain>
    </source>
</reference>
<feature type="domain" description="Peptidase M20 dimerisation" evidence="2">
    <location>
        <begin position="177"/>
        <end position="269"/>
    </location>
</feature>
<gene>
    <name evidence="3" type="ORF">JD108_06215</name>
    <name evidence="4" type="ORF">KDJ56_05895</name>
</gene>
<dbReference type="PIRSF" id="PIRSF005962">
    <property type="entry name" value="Pept_M20D_amidohydro"/>
    <property type="match status" value="1"/>
</dbReference>
<name>A0A7T5EMU9_9BACL</name>
<dbReference type="EMBL" id="CP073708">
    <property type="protein sequence ID" value="QUO42526.1"/>
    <property type="molecule type" value="Genomic_DNA"/>
</dbReference>
<sequence length="382" mass="40843">MSVQAICDYLKKSQDDIIRTYEELHLLAEPSWQEEKTSQYLADRLRAAGLAVRTYPGHFGLTVDIEGEESGFVGLRADMDALVQEVNGVVKPNHSCGHDGHSTMVLYAALAFAAAGIRPKKSVRFLFQPAEEKVGGALQMIKDGALEGVEMLFGVHVRPLMELANGTAAPAIIHGASATVHGTISGLQAHASRPERGKNVIETAAVLIHSLQNIRLQAGCPFSVKMTQLSAGGETSNVIPDKATFKLDVRAQSNEGMRELQEKIRHVTDHVAQLMGTPIEWSIPGEVPAAILNEQAAGIMREAIAHVLGAENAKPPCVSPGGEDFHFYTYEKPELAGTMLGLGCGLSPGLHHPEMSFDTKALVSGAQILATALYNAASGKEV</sequence>
<keyword evidence="1" id="KW-0464">Manganese</keyword>
<keyword evidence="6" id="KW-1185">Reference proteome</keyword>
<dbReference type="GO" id="GO:0016787">
    <property type="term" value="F:hydrolase activity"/>
    <property type="evidence" value="ECO:0007669"/>
    <property type="project" value="InterPro"/>
</dbReference>
<dbReference type="InterPro" id="IPR002933">
    <property type="entry name" value="Peptidase_M20"/>
</dbReference>